<keyword evidence="2" id="KW-0804">Transcription</keyword>
<dbReference type="SUPFAM" id="SSF48508">
    <property type="entry name" value="Nuclear receptor ligand-binding domain"/>
    <property type="match status" value="1"/>
</dbReference>
<dbReference type="AlphaFoldDB" id="A0A433SM44"/>
<comment type="caution">
    <text evidence="4">The sequence shown here is derived from an EMBL/GenBank/DDBJ whole genome shotgun (WGS) entry which is preliminary data.</text>
</comment>
<evidence type="ECO:0000256" key="3">
    <source>
        <dbReference type="ARBA" id="ARBA00023170"/>
    </source>
</evidence>
<gene>
    <name evidence="4" type="ORF">EGW08_021989</name>
</gene>
<evidence type="ECO:0000256" key="2">
    <source>
        <dbReference type="ARBA" id="ARBA00023163"/>
    </source>
</evidence>
<evidence type="ECO:0000313" key="4">
    <source>
        <dbReference type="EMBL" id="RUS70244.1"/>
    </source>
</evidence>
<dbReference type="InterPro" id="IPR035500">
    <property type="entry name" value="NHR-like_dom_sf"/>
</dbReference>
<accession>A0A433SM44</accession>
<organism evidence="4 5">
    <name type="scientific">Elysia chlorotica</name>
    <name type="common">Eastern emerald elysia</name>
    <name type="synonym">Sea slug</name>
    <dbReference type="NCBI Taxonomy" id="188477"/>
    <lineage>
        <taxon>Eukaryota</taxon>
        <taxon>Metazoa</taxon>
        <taxon>Spiralia</taxon>
        <taxon>Lophotrochozoa</taxon>
        <taxon>Mollusca</taxon>
        <taxon>Gastropoda</taxon>
        <taxon>Heterobranchia</taxon>
        <taxon>Euthyneura</taxon>
        <taxon>Panpulmonata</taxon>
        <taxon>Sacoglossa</taxon>
        <taxon>Placobranchoidea</taxon>
        <taxon>Plakobranchidae</taxon>
        <taxon>Elysia</taxon>
    </lineage>
</organism>
<keyword evidence="1" id="KW-0805">Transcription regulation</keyword>
<dbReference type="Gene3D" id="1.10.565.10">
    <property type="entry name" value="Retinoid X Receptor"/>
    <property type="match status" value="1"/>
</dbReference>
<keyword evidence="3" id="KW-0675">Receptor</keyword>
<evidence type="ECO:0000313" key="5">
    <source>
        <dbReference type="Proteomes" id="UP000271974"/>
    </source>
</evidence>
<reference evidence="4 5" key="1">
    <citation type="submission" date="2019-01" db="EMBL/GenBank/DDBJ databases">
        <title>A draft genome assembly of the solar-powered sea slug Elysia chlorotica.</title>
        <authorList>
            <person name="Cai H."/>
            <person name="Li Q."/>
            <person name="Fang X."/>
            <person name="Li J."/>
            <person name="Curtis N.E."/>
            <person name="Altenburger A."/>
            <person name="Shibata T."/>
            <person name="Feng M."/>
            <person name="Maeda T."/>
            <person name="Schwartz J.A."/>
            <person name="Shigenobu S."/>
            <person name="Lundholm N."/>
            <person name="Nishiyama T."/>
            <person name="Yang H."/>
            <person name="Hasebe M."/>
            <person name="Li S."/>
            <person name="Pierce S.K."/>
            <person name="Wang J."/>
        </authorList>
    </citation>
    <scope>NUCLEOTIDE SEQUENCE [LARGE SCALE GENOMIC DNA]</scope>
    <source>
        <strain evidence="4">EC2010</strain>
        <tissue evidence="4">Whole organism of an adult</tissue>
    </source>
</reference>
<sequence length="527" mass="57580">MTAVYIHPKADTKDALKDLKTVISATENKDPDTLSIISGDFNQANTAQAYYSSDLSQAILHNHSFKSSSSSTHTLHNLFSQLTGRNYGAHEETAHTHFLCPPSAKSWRDRSRQAFTCSGLRLEASTPNRVWSPTSQSNLAYITCTTFQYYHTPTGKLGQMTCIQSIAPIHLQDWPLDPRLARVLTAVTSAKLDLSELSLLEALVLLRFDPKTPLVDARRVELLHTQAQLALFHYCLFSQYKQQQYHLQQHQQQQQQQRGHIIPTPLTAPTSALSAHTLPVSLLGFRMGPSVTSHFPALTLGLESGGSGPMSGVDGGHVESGSERLGSLLVLLQLLSTVEAAGVERSLFPDLNVQAIVRSSFLSGFGKLKHVPYPKTPLVDARRVELLHTQAQLALFHYCLFSQYKQQQYHLQQHQQQQQQRGHIIPTPLTAPTSALSAHTLPVSLLGFRMGPSVTSHFPALTLGLESGGSGPMSGVDGGHVESGSERLGSLLVLLQLISTVEAAGVERSLFPDLNVQAIVRSAFSGT</sequence>
<keyword evidence="5" id="KW-1185">Reference proteome</keyword>
<dbReference type="Proteomes" id="UP000271974">
    <property type="component" value="Unassembled WGS sequence"/>
</dbReference>
<protein>
    <submittedName>
        <fullName evidence="4">Uncharacterized protein</fullName>
    </submittedName>
</protein>
<proteinExistence type="predicted"/>
<evidence type="ECO:0000256" key="1">
    <source>
        <dbReference type="ARBA" id="ARBA00023015"/>
    </source>
</evidence>
<name>A0A433SM44_ELYCH</name>
<dbReference type="EMBL" id="RQTK01001452">
    <property type="protein sequence ID" value="RUS70244.1"/>
    <property type="molecule type" value="Genomic_DNA"/>
</dbReference>
<dbReference type="OrthoDB" id="10676011at2759"/>